<dbReference type="CDD" id="cd05930">
    <property type="entry name" value="A_NRPS"/>
    <property type="match status" value="1"/>
</dbReference>
<accession>A0A4V5MLI5</accession>
<dbReference type="PANTHER" id="PTHR45527">
    <property type="entry name" value="NONRIBOSOMAL PEPTIDE SYNTHETASE"/>
    <property type="match status" value="1"/>
</dbReference>
<dbReference type="OrthoDB" id="2472181at2"/>
<feature type="domain" description="AMP-dependent synthetase/ligase" evidence="1">
    <location>
        <begin position="22"/>
        <end position="376"/>
    </location>
</feature>
<dbReference type="Gene3D" id="3.40.50.12780">
    <property type="entry name" value="N-terminal domain of ligase-like"/>
    <property type="match status" value="1"/>
</dbReference>
<protein>
    <submittedName>
        <fullName evidence="3">Amino acid adenylation domain-containing protein</fullName>
    </submittedName>
</protein>
<dbReference type="Proteomes" id="UP000308697">
    <property type="component" value="Unassembled WGS sequence"/>
</dbReference>
<dbReference type="InterPro" id="IPR000873">
    <property type="entry name" value="AMP-dep_synth/lig_dom"/>
</dbReference>
<evidence type="ECO:0000259" key="2">
    <source>
        <dbReference type="Pfam" id="PF13193"/>
    </source>
</evidence>
<dbReference type="GO" id="GO:0031177">
    <property type="term" value="F:phosphopantetheine binding"/>
    <property type="evidence" value="ECO:0007669"/>
    <property type="project" value="TreeGrafter"/>
</dbReference>
<keyword evidence="4" id="KW-1185">Reference proteome</keyword>
<dbReference type="AlphaFoldDB" id="A0A4V5MLI5"/>
<dbReference type="InterPro" id="IPR045851">
    <property type="entry name" value="AMP-bd_C_sf"/>
</dbReference>
<dbReference type="PANTHER" id="PTHR45527:SF1">
    <property type="entry name" value="FATTY ACID SYNTHASE"/>
    <property type="match status" value="1"/>
</dbReference>
<organism evidence="3 4">
    <name type="scientific">Streptomyces piniterrae</name>
    <dbReference type="NCBI Taxonomy" id="2571125"/>
    <lineage>
        <taxon>Bacteria</taxon>
        <taxon>Bacillati</taxon>
        <taxon>Actinomycetota</taxon>
        <taxon>Actinomycetes</taxon>
        <taxon>Kitasatosporales</taxon>
        <taxon>Streptomycetaceae</taxon>
        <taxon>Streptomyces</taxon>
    </lineage>
</organism>
<dbReference type="Gene3D" id="3.30.300.30">
    <property type="match status" value="1"/>
</dbReference>
<evidence type="ECO:0000313" key="3">
    <source>
        <dbReference type="EMBL" id="TJZ57348.1"/>
    </source>
</evidence>
<dbReference type="GO" id="GO:0043041">
    <property type="term" value="P:amino acid activation for nonribosomal peptide biosynthetic process"/>
    <property type="evidence" value="ECO:0007669"/>
    <property type="project" value="TreeGrafter"/>
</dbReference>
<sequence length="525" mass="56208">MTGSVGGPVTMNAEERLDDLLTRAARTHPDRPALVDGDRSWTYGELDEAVSSLAGRLAEQGVKPGDRIGVFIAKSAEAVIAIHAGLRAGTVVAPLDVRNPVVRISHMVRQGGLTRLLTVAASENVARKAVGGEEPPEVLPLEGGIGLLHTQEKAPAEPLPEPAREGGYVLFTSGSTGVPKGVLLSHSNVAHFAVWAAAETGLRPSDRIGSQAALTFDLSTFDLFAAAVAGACTVLMPERLKAFPADVVDWLTEQRITVLYAVPSLYVNMLERGGIGDAFPPGLRTLLYAGEPFPPRALEAWLRLAADRPVYNFYGPTETNVCTFLRLPATWTAAQQATIGSAIPGDVVDVFDETGELTSERGEIHVAGETVFLGYLVDGVLHDPTRQLRFRDGVVRRAYPTGDLGRRTSGGEIVLSGRKDSQIKRHGYRIDIGEIENVLLDSPEVRAAAVVAKTGAHEGELWAYAQGTVSEREVLGLLRTQLPLYMVPDRAVVVSAFPLNARGKIDRLTLAAEATSESSPLKETR</sequence>
<dbReference type="EMBL" id="SUMB01000002">
    <property type="protein sequence ID" value="TJZ57348.1"/>
    <property type="molecule type" value="Genomic_DNA"/>
</dbReference>
<dbReference type="PROSITE" id="PS00455">
    <property type="entry name" value="AMP_BINDING"/>
    <property type="match status" value="1"/>
</dbReference>
<dbReference type="InterPro" id="IPR020845">
    <property type="entry name" value="AMP-binding_CS"/>
</dbReference>
<evidence type="ECO:0000259" key="1">
    <source>
        <dbReference type="Pfam" id="PF00501"/>
    </source>
</evidence>
<feature type="domain" description="AMP-binding enzyme C-terminal" evidence="2">
    <location>
        <begin position="434"/>
        <end position="504"/>
    </location>
</feature>
<name>A0A4V5MLI5_9ACTN</name>
<dbReference type="Pfam" id="PF00501">
    <property type="entry name" value="AMP-binding"/>
    <property type="match status" value="1"/>
</dbReference>
<dbReference type="SUPFAM" id="SSF56801">
    <property type="entry name" value="Acetyl-CoA synthetase-like"/>
    <property type="match status" value="1"/>
</dbReference>
<comment type="caution">
    <text evidence="3">The sequence shown here is derived from an EMBL/GenBank/DDBJ whole genome shotgun (WGS) entry which is preliminary data.</text>
</comment>
<reference evidence="3 4" key="1">
    <citation type="submission" date="2019-04" db="EMBL/GenBank/DDBJ databases">
        <title>Streptomyces piniterrae sp. nov., a heliquinomycin-producing actinomycete isolated from rhizosphere soil of Pinus yunnanensis.</title>
        <authorList>
            <person name="Zhuang X."/>
            <person name="Zhao J."/>
        </authorList>
    </citation>
    <scope>NUCLEOTIDE SEQUENCE [LARGE SCALE GENOMIC DNA]</scope>
    <source>
        <strain evidence="4">jys28</strain>
    </source>
</reference>
<evidence type="ECO:0000313" key="4">
    <source>
        <dbReference type="Proteomes" id="UP000308697"/>
    </source>
</evidence>
<dbReference type="GO" id="GO:0044550">
    <property type="term" value="P:secondary metabolite biosynthetic process"/>
    <property type="evidence" value="ECO:0007669"/>
    <property type="project" value="TreeGrafter"/>
</dbReference>
<gene>
    <name evidence="3" type="ORF">FCH28_07945</name>
</gene>
<dbReference type="GO" id="GO:0005737">
    <property type="term" value="C:cytoplasm"/>
    <property type="evidence" value="ECO:0007669"/>
    <property type="project" value="TreeGrafter"/>
</dbReference>
<proteinExistence type="predicted"/>
<dbReference type="Pfam" id="PF13193">
    <property type="entry name" value="AMP-binding_C"/>
    <property type="match status" value="1"/>
</dbReference>
<dbReference type="InterPro" id="IPR025110">
    <property type="entry name" value="AMP-bd_C"/>
</dbReference>
<dbReference type="InterPro" id="IPR042099">
    <property type="entry name" value="ANL_N_sf"/>
</dbReference>